<feature type="compositionally biased region" description="Basic and acidic residues" evidence="1">
    <location>
        <begin position="138"/>
        <end position="147"/>
    </location>
</feature>
<protein>
    <submittedName>
        <fullName evidence="2">Uncharacterized protein</fullName>
    </submittedName>
</protein>
<evidence type="ECO:0000313" key="3">
    <source>
        <dbReference type="Proteomes" id="UP001221757"/>
    </source>
</evidence>
<organism evidence="2 3">
    <name type="scientific">Mycena rosella</name>
    <name type="common">Pink bonnet</name>
    <name type="synonym">Agaricus rosellus</name>
    <dbReference type="NCBI Taxonomy" id="1033263"/>
    <lineage>
        <taxon>Eukaryota</taxon>
        <taxon>Fungi</taxon>
        <taxon>Dikarya</taxon>
        <taxon>Basidiomycota</taxon>
        <taxon>Agaricomycotina</taxon>
        <taxon>Agaricomycetes</taxon>
        <taxon>Agaricomycetidae</taxon>
        <taxon>Agaricales</taxon>
        <taxon>Marasmiineae</taxon>
        <taxon>Mycenaceae</taxon>
        <taxon>Mycena</taxon>
    </lineage>
</organism>
<accession>A0AAD7MB30</accession>
<gene>
    <name evidence="2" type="ORF">B0H17DRAFT_1191211</name>
</gene>
<reference evidence="2" key="1">
    <citation type="submission" date="2023-03" db="EMBL/GenBank/DDBJ databases">
        <title>Massive genome expansion in bonnet fungi (Mycena s.s.) driven by repeated elements and novel gene families across ecological guilds.</title>
        <authorList>
            <consortium name="Lawrence Berkeley National Laboratory"/>
            <person name="Harder C.B."/>
            <person name="Miyauchi S."/>
            <person name="Viragh M."/>
            <person name="Kuo A."/>
            <person name="Thoen E."/>
            <person name="Andreopoulos B."/>
            <person name="Lu D."/>
            <person name="Skrede I."/>
            <person name="Drula E."/>
            <person name="Henrissat B."/>
            <person name="Morin E."/>
            <person name="Kohler A."/>
            <person name="Barry K."/>
            <person name="LaButti K."/>
            <person name="Morin E."/>
            <person name="Salamov A."/>
            <person name="Lipzen A."/>
            <person name="Mereny Z."/>
            <person name="Hegedus B."/>
            <person name="Baldrian P."/>
            <person name="Stursova M."/>
            <person name="Weitz H."/>
            <person name="Taylor A."/>
            <person name="Grigoriev I.V."/>
            <person name="Nagy L.G."/>
            <person name="Martin F."/>
            <person name="Kauserud H."/>
        </authorList>
    </citation>
    <scope>NUCLEOTIDE SEQUENCE</scope>
    <source>
        <strain evidence="2">CBHHK067</strain>
    </source>
</reference>
<dbReference type="EMBL" id="JARKIE010000003">
    <property type="protein sequence ID" value="KAJ7708707.1"/>
    <property type="molecule type" value="Genomic_DNA"/>
</dbReference>
<comment type="caution">
    <text evidence="2">The sequence shown here is derived from an EMBL/GenBank/DDBJ whole genome shotgun (WGS) entry which is preliminary data.</text>
</comment>
<feature type="compositionally biased region" description="Polar residues" evidence="1">
    <location>
        <begin position="105"/>
        <end position="120"/>
    </location>
</feature>
<name>A0AAD7MB30_MYCRO</name>
<feature type="region of interest" description="Disordered" evidence="1">
    <location>
        <begin position="1"/>
        <end position="42"/>
    </location>
</feature>
<sequence>MQTASLPKGSGGAPAPVPPQKQHRRRRTMSVPPADGSSPHAKIKLAPLRTGSTSTVRPAAAGAFTLTGCARAALRCFAPGRDAYYMRCTAYADAEGDDDVCPGSPTCSESGSVPSISRTASPCEGERAPIPPGWGAWGKREREREWPPQKQRQRQKHYERPQNGKQSASANARIHPVLDELERGSRVGTGRVACAACGTPGTNFPRCTRCAQQWCSRECRTSATHRCAPRRAQTK</sequence>
<keyword evidence="3" id="KW-1185">Reference proteome</keyword>
<dbReference type="AlphaFoldDB" id="A0AAD7MB30"/>
<evidence type="ECO:0000313" key="2">
    <source>
        <dbReference type="EMBL" id="KAJ7708707.1"/>
    </source>
</evidence>
<proteinExistence type="predicted"/>
<dbReference type="Proteomes" id="UP001221757">
    <property type="component" value="Unassembled WGS sequence"/>
</dbReference>
<evidence type="ECO:0000256" key="1">
    <source>
        <dbReference type="SAM" id="MobiDB-lite"/>
    </source>
</evidence>
<feature type="region of interest" description="Disordered" evidence="1">
    <location>
        <begin position="105"/>
        <end position="176"/>
    </location>
</feature>